<proteinExistence type="predicted"/>
<gene>
    <name evidence="2" type="ORF">US54_C0062G0008</name>
</gene>
<dbReference type="Proteomes" id="UP000034471">
    <property type="component" value="Unassembled WGS sequence"/>
</dbReference>
<name>A0A0G0H070_9BACT</name>
<accession>A0A0G0H070</accession>
<dbReference type="PROSITE" id="PS00409">
    <property type="entry name" value="PROKAR_NTER_METHYL"/>
    <property type="match status" value="1"/>
</dbReference>
<evidence type="ECO:0000256" key="1">
    <source>
        <dbReference type="SAM" id="Phobius"/>
    </source>
</evidence>
<dbReference type="STRING" id="1618481.US54_C0062G0008"/>
<keyword evidence="1" id="KW-0812">Transmembrane</keyword>
<feature type="transmembrane region" description="Helical" evidence="1">
    <location>
        <begin position="21"/>
        <end position="40"/>
    </location>
</feature>
<organism evidence="2 3">
    <name type="scientific">Candidatus Roizmanbacteria bacterium GW2011_GWA2_37_7</name>
    <dbReference type="NCBI Taxonomy" id="1618481"/>
    <lineage>
        <taxon>Bacteria</taxon>
        <taxon>Candidatus Roizmaniibacteriota</taxon>
    </lineage>
</organism>
<evidence type="ECO:0000313" key="3">
    <source>
        <dbReference type="Proteomes" id="UP000034471"/>
    </source>
</evidence>
<keyword evidence="1" id="KW-0472">Membrane</keyword>
<comment type="caution">
    <text evidence="2">The sequence shown here is derived from an EMBL/GenBank/DDBJ whole genome shotgun (WGS) entry which is preliminary data.</text>
</comment>
<keyword evidence="1" id="KW-1133">Transmembrane helix</keyword>
<sequence length="170" mass="18621">MTLHSKFNIQHSKSGFSLIELSLFMGLFSIILLVLITIFVELAQKQLEIQSMSSVESDKSYILSRLEYDISRADAIAIPGASGDSSDELELTIDGATYTYRLTGTVLETDNNGDVQRLNNIRTEITNLSFQRIGNPSGVPSVQVYMDIASTFAETSGPRSTAIATTFGIR</sequence>
<dbReference type="AlphaFoldDB" id="A0A0G0H070"/>
<reference evidence="2 3" key="1">
    <citation type="journal article" date="2015" name="Nature">
        <title>rRNA introns, odd ribosomes, and small enigmatic genomes across a large radiation of phyla.</title>
        <authorList>
            <person name="Brown C.T."/>
            <person name="Hug L.A."/>
            <person name="Thomas B.C."/>
            <person name="Sharon I."/>
            <person name="Castelle C.J."/>
            <person name="Singh A."/>
            <person name="Wilkins M.J."/>
            <person name="Williams K.H."/>
            <person name="Banfield J.F."/>
        </authorList>
    </citation>
    <scope>NUCLEOTIDE SEQUENCE [LARGE SCALE GENOMIC DNA]</scope>
</reference>
<protein>
    <recommendedName>
        <fullName evidence="4">Prepilin-type N-terminal cleavage/methylation domain-containing protein</fullName>
    </recommendedName>
</protein>
<dbReference type="InterPro" id="IPR012902">
    <property type="entry name" value="N_methyl_site"/>
</dbReference>
<evidence type="ECO:0000313" key="2">
    <source>
        <dbReference type="EMBL" id="KKQ36613.1"/>
    </source>
</evidence>
<dbReference type="EMBL" id="LBTJ01000062">
    <property type="protein sequence ID" value="KKQ36613.1"/>
    <property type="molecule type" value="Genomic_DNA"/>
</dbReference>
<evidence type="ECO:0008006" key="4">
    <source>
        <dbReference type="Google" id="ProtNLM"/>
    </source>
</evidence>